<dbReference type="Gene3D" id="3.30.465.10">
    <property type="match status" value="2"/>
</dbReference>
<gene>
    <name evidence="7" type="ORF">SLS63_010363</name>
</gene>
<accession>A0ABR1NX47</accession>
<feature type="coiled-coil region" evidence="3">
    <location>
        <begin position="751"/>
        <end position="778"/>
    </location>
</feature>
<dbReference type="PANTHER" id="PTHR13878">
    <property type="entry name" value="GULONOLACTONE OXIDASE"/>
    <property type="match status" value="1"/>
</dbReference>
<keyword evidence="3" id="KW-0175">Coiled coil</keyword>
<dbReference type="PANTHER" id="PTHR13878:SF91">
    <property type="entry name" value="FAD BINDING DOMAIN PROTEIN (AFU_ORTHOLOGUE AFUA_6G12070)-RELATED"/>
    <property type="match status" value="1"/>
</dbReference>
<comment type="similarity">
    <text evidence="1">Belongs to the oxygen-dependent FAD-linked oxidoreductase family.</text>
</comment>
<dbReference type="InterPro" id="IPR050432">
    <property type="entry name" value="FAD-linked_Oxidoreductases_BP"/>
</dbReference>
<feature type="chain" id="PRO_5046892252" description="FAD-binding PCMH-type domain-containing protein" evidence="5">
    <location>
        <begin position="26"/>
        <end position="806"/>
    </location>
</feature>
<evidence type="ECO:0000256" key="2">
    <source>
        <dbReference type="ARBA" id="ARBA00023002"/>
    </source>
</evidence>
<proteinExistence type="inferred from homology"/>
<keyword evidence="2" id="KW-0560">Oxidoreductase</keyword>
<feature type="domain" description="FAD-binding PCMH-type" evidence="6">
    <location>
        <begin position="148"/>
        <end position="327"/>
    </location>
</feature>
<evidence type="ECO:0000313" key="7">
    <source>
        <dbReference type="EMBL" id="KAK7718950.1"/>
    </source>
</evidence>
<feature type="signal peptide" evidence="5">
    <location>
        <begin position="1"/>
        <end position="25"/>
    </location>
</feature>
<dbReference type="InterPro" id="IPR036318">
    <property type="entry name" value="FAD-bd_PCMH-like_sf"/>
</dbReference>
<dbReference type="InterPro" id="IPR012951">
    <property type="entry name" value="BBE"/>
</dbReference>
<evidence type="ECO:0000256" key="1">
    <source>
        <dbReference type="ARBA" id="ARBA00005466"/>
    </source>
</evidence>
<dbReference type="EMBL" id="JAKNSF020000085">
    <property type="protein sequence ID" value="KAK7718950.1"/>
    <property type="molecule type" value="Genomic_DNA"/>
</dbReference>
<dbReference type="Proteomes" id="UP001430848">
    <property type="component" value="Unassembled WGS sequence"/>
</dbReference>
<evidence type="ECO:0000259" key="6">
    <source>
        <dbReference type="PROSITE" id="PS51387"/>
    </source>
</evidence>
<evidence type="ECO:0000256" key="3">
    <source>
        <dbReference type="SAM" id="Coils"/>
    </source>
</evidence>
<dbReference type="Pfam" id="PF01565">
    <property type="entry name" value="FAD_binding_4"/>
    <property type="match status" value="1"/>
</dbReference>
<evidence type="ECO:0000313" key="8">
    <source>
        <dbReference type="Proteomes" id="UP001430848"/>
    </source>
</evidence>
<comment type="caution">
    <text evidence="7">The sequence shown here is derived from an EMBL/GenBank/DDBJ whole genome shotgun (WGS) entry which is preliminary data.</text>
</comment>
<keyword evidence="8" id="KW-1185">Reference proteome</keyword>
<dbReference type="InterPro" id="IPR006094">
    <property type="entry name" value="Oxid_FAD_bind_N"/>
</dbReference>
<dbReference type="InterPro" id="IPR016166">
    <property type="entry name" value="FAD-bd_PCMH"/>
</dbReference>
<organism evidence="7 8">
    <name type="scientific">Diaporthe eres</name>
    <name type="common">Phomopsis oblonga</name>
    <dbReference type="NCBI Taxonomy" id="83184"/>
    <lineage>
        <taxon>Eukaryota</taxon>
        <taxon>Fungi</taxon>
        <taxon>Dikarya</taxon>
        <taxon>Ascomycota</taxon>
        <taxon>Pezizomycotina</taxon>
        <taxon>Sordariomycetes</taxon>
        <taxon>Sordariomycetidae</taxon>
        <taxon>Diaporthales</taxon>
        <taxon>Diaporthaceae</taxon>
        <taxon>Diaporthe</taxon>
        <taxon>Diaporthe eres species complex</taxon>
    </lineage>
</organism>
<evidence type="ECO:0000256" key="4">
    <source>
        <dbReference type="SAM" id="MobiDB-lite"/>
    </source>
</evidence>
<dbReference type="PROSITE" id="PS51387">
    <property type="entry name" value="FAD_PCMH"/>
    <property type="match status" value="1"/>
</dbReference>
<dbReference type="Pfam" id="PF08031">
    <property type="entry name" value="BBE"/>
    <property type="match status" value="1"/>
</dbReference>
<reference evidence="7 8" key="1">
    <citation type="submission" date="2024-02" db="EMBL/GenBank/DDBJ databases">
        <title>De novo assembly and annotation of 12 fungi associated with fruit tree decline syndrome in Ontario, Canada.</title>
        <authorList>
            <person name="Sulman M."/>
            <person name="Ellouze W."/>
            <person name="Ilyukhin E."/>
        </authorList>
    </citation>
    <scope>NUCLEOTIDE SEQUENCE [LARGE SCALE GENOMIC DNA]</scope>
    <source>
        <strain evidence="7 8">M169</strain>
    </source>
</reference>
<protein>
    <recommendedName>
        <fullName evidence="6">FAD-binding PCMH-type domain-containing protein</fullName>
    </recommendedName>
</protein>
<keyword evidence="5" id="KW-0732">Signal</keyword>
<evidence type="ECO:0000256" key="5">
    <source>
        <dbReference type="SAM" id="SignalP"/>
    </source>
</evidence>
<feature type="region of interest" description="Disordered" evidence="4">
    <location>
        <begin position="82"/>
        <end position="101"/>
    </location>
</feature>
<name>A0ABR1NX47_DIAER</name>
<dbReference type="SUPFAM" id="SSF56176">
    <property type="entry name" value="FAD-binding/transporter-associated domain-like"/>
    <property type="match status" value="1"/>
</dbReference>
<dbReference type="InterPro" id="IPR016169">
    <property type="entry name" value="FAD-bd_PCMH_sub2"/>
</dbReference>
<sequence length="806" mass="88595">MVLKSVSLGTCPGLILLLLTSYADAQRNRDIRPAAANVPRESAAGTELFSNEAIQLTESVLVELKDHGDVAQYAPLFAFGNDSTSNEESSERADECKTYPGDPSWPSADLWEVYDDFYQDHGSVMFPIYEGKTCLPGTDPALLANCTQGGYSLYSVNVSNVAQIQLTVNFARSQNLRLLVKNTGHDYNGRSTGSGALSLWTHNLKDIRFISNYETRDYAGPAFKAGAGVQGFELYQAADAHGVTTVSGICPTVGVVGGFIQGGGHSPVMQLFGMGADQALALEAVTAAGEFVTATPYLNSDLYWALLGGGGGTFGIVTSAILKAHPQVPVTTSTFSFATSNNVSAETFWKGFAAYWNQMPAYNAAKTYSYWSIRNAGNGSYVFTMAPFFATNKTVEEYEALVGPFFKVLSELGIPHEATTEYFDSFYPAYQATFGSYPQNIGSYTGLPGNRLVPAENWDNETIRESTLQVFKDTVDRARAVLGYHQAPLAQSENVNSVNPAFRAEASQLIIVTGVGTNATTEELKLAGENLTHAIIGPFKEATPGGGAYNNEADVGEQGWQHAFWGDHYPRLLEIKKKWDPTNLFYVHHGYSGLQKSVQLVNPYSTPKPCCEQSGVIARWFACPYGHGCCYLTSRIVKCTAGENYAKHCGILTQYHTYEERVPLVEQKVWPSLPILDEDIGLPENRRETFPPHHETVFEMGSEVEDLGEALEQLVSEFFTTKATYDAMESGWRCDGHDVCARVLQFHECREFALREELREIQERLAEMESEISALEVKFAVRRLRFDATAFGYTGNCNITNLSLKL</sequence>